<dbReference type="Proteomes" id="UP001364224">
    <property type="component" value="Unassembled WGS sequence"/>
</dbReference>
<evidence type="ECO:0000313" key="2">
    <source>
        <dbReference type="Proteomes" id="UP001364224"/>
    </source>
</evidence>
<proteinExistence type="predicted"/>
<keyword evidence="2" id="KW-1185">Reference proteome</keyword>
<reference evidence="1 2" key="1">
    <citation type="submission" date="2024-02" db="EMBL/GenBank/DDBJ databases">
        <title>Adaptive strategies in a cosmopolitan and abundant soil bacterium.</title>
        <authorList>
            <person name="Carini P."/>
        </authorList>
    </citation>
    <scope>NUCLEOTIDE SEQUENCE [LARGE SCALE GENOMIC DNA]</scope>
    <source>
        <strain evidence="1 2">AZCC 1608</strain>
    </source>
</reference>
<gene>
    <name evidence="1" type="ORF">V1286_006030</name>
</gene>
<name>A0ABU8BKA5_9BRAD</name>
<evidence type="ECO:0000313" key="1">
    <source>
        <dbReference type="EMBL" id="MEH2558501.1"/>
    </source>
</evidence>
<comment type="caution">
    <text evidence="1">The sequence shown here is derived from an EMBL/GenBank/DDBJ whole genome shotgun (WGS) entry which is preliminary data.</text>
</comment>
<dbReference type="RefSeq" id="WP_334485598.1">
    <property type="nucleotide sequence ID" value="NZ_JAZHRV010000001.1"/>
</dbReference>
<protein>
    <submittedName>
        <fullName evidence="1">Uncharacterized protein</fullName>
    </submittedName>
</protein>
<accession>A0ABU8BKA5</accession>
<sequence>MRRKIAAILVAHIADYGRLVADDEEETLRRMASCRTTIDDLIAIAGRSVQWLCPTERAVDPLT</sequence>
<organism evidence="1 2">
    <name type="scientific">Bradyrhizobium algeriense</name>
    <dbReference type="NCBI Taxonomy" id="634784"/>
    <lineage>
        <taxon>Bacteria</taxon>
        <taxon>Pseudomonadati</taxon>
        <taxon>Pseudomonadota</taxon>
        <taxon>Alphaproteobacteria</taxon>
        <taxon>Hyphomicrobiales</taxon>
        <taxon>Nitrobacteraceae</taxon>
        <taxon>Bradyrhizobium</taxon>
    </lineage>
</organism>
<dbReference type="EMBL" id="JAZHRV010000001">
    <property type="protein sequence ID" value="MEH2558501.1"/>
    <property type="molecule type" value="Genomic_DNA"/>
</dbReference>